<dbReference type="GO" id="GO:0050832">
    <property type="term" value="P:defense response to fungus"/>
    <property type="evidence" value="ECO:0007669"/>
    <property type="project" value="UniProtKB-KW"/>
</dbReference>
<dbReference type="InterPro" id="IPR010851">
    <property type="entry name" value="DEFL"/>
</dbReference>
<dbReference type="GO" id="GO:0031640">
    <property type="term" value="P:killing of cells of another organism"/>
    <property type="evidence" value="ECO:0007669"/>
    <property type="project" value="UniProtKB-KW"/>
</dbReference>
<comment type="similarity">
    <text evidence="1">Belongs to the DEFL family.</text>
</comment>
<evidence type="ECO:0000256" key="6">
    <source>
        <dbReference type="SAM" id="Phobius"/>
    </source>
</evidence>
<keyword evidence="8" id="KW-1185">Reference proteome</keyword>
<organism evidence="7 8">
    <name type="scientific">Capsella rubella</name>
    <dbReference type="NCBI Taxonomy" id="81985"/>
    <lineage>
        <taxon>Eukaryota</taxon>
        <taxon>Viridiplantae</taxon>
        <taxon>Streptophyta</taxon>
        <taxon>Embryophyta</taxon>
        <taxon>Tracheophyta</taxon>
        <taxon>Spermatophyta</taxon>
        <taxon>Magnoliopsida</taxon>
        <taxon>eudicotyledons</taxon>
        <taxon>Gunneridae</taxon>
        <taxon>Pentapetalae</taxon>
        <taxon>rosids</taxon>
        <taxon>malvids</taxon>
        <taxon>Brassicales</taxon>
        <taxon>Brassicaceae</taxon>
        <taxon>Camelineae</taxon>
        <taxon>Capsella</taxon>
    </lineage>
</organism>
<keyword evidence="6" id="KW-0472">Membrane</keyword>
<reference evidence="8" key="1">
    <citation type="journal article" date="2013" name="Nat. Genet.">
        <title>The Capsella rubella genome and the genomic consequences of rapid mating system evolution.</title>
        <authorList>
            <person name="Slotte T."/>
            <person name="Hazzouri K.M."/>
            <person name="Agren J.A."/>
            <person name="Koenig D."/>
            <person name="Maumus F."/>
            <person name="Guo Y.L."/>
            <person name="Steige K."/>
            <person name="Platts A.E."/>
            <person name="Escobar J.S."/>
            <person name="Newman L.K."/>
            <person name="Wang W."/>
            <person name="Mandakova T."/>
            <person name="Vello E."/>
            <person name="Smith L.M."/>
            <person name="Henz S.R."/>
            <person name="Steffen J."/>
            <person name="Takuno S."/>
            <person name="Brandvain Y."/>
            <person name="Coop G."/>
            <person name="Andolfatto P."/>
            <person name="Hu T.T."/>
            <person name="Blanchette M."/>
            <person name="Clark R.M."/>
            <person name="Quesneville H."/>
            <person name="Nordborg M."/>
            <person name="Gaut B.S."/>
            <person name="Lysak M.A."/>
            <person name="Jenkins J."/>
            <person name="Grimwood J."/>
            <person name="Chapman J."/>
            <person name="Prochnik S."/>
            <person name="Shu S."/>
            <person name="Rokhsar D."/>
            <person name="Schmutz J."/>
            <person name="Weigel D."/>
            <person name="Wright S.I."/>
        </authorList>
    </citation>
    <scope>NUCLEOTIDE SEQUENCE [LARGE SCALE GENOMIC DNA]</scope>
    <source>
        <strain evidence="8">cv. Monte Gargano</strain>
    </source>
</reference>
<keyword evidence="6" id="KW-1133">Transmembrane helix</keyword>
<dbReference type="Pfam" id="PF25052">
    <property type="entry name" value="AtDEF-like"/>
    <property type="match status" value="1"/>
</dbReference>
<evidence type="ECO:0000256" key="4">
    <source>
        <dbReference type="ARBA" id="ARBA00022821"/>
    </source>
</evidence>
<name>R0GQF6_9BRAS</name>
<dbReference type="EMBL" id="KB870811">
    <property type="protein sequence ID" value="EOA19119.1"/>
    <property type="molecule type" value="Genomic_DNA"/>
</dbReference>
<dbReference type="KEGG" id="crb:17877422"/>
<accession>R0GQF6</accession>
<evidence type="ECO:0008006" key="9">
    <source>
        <dbReference type="Google" id="ProtNLM"/>
    </source>
</evidence>
<evidence type="ECO:0000256" key="1">
    <source>
        <dbReference type="ARBA" id="ARBA00006722"/>
    </source>
</evidence>
<sequence length="94" mass="10305">MATKCFSPFLLFSLMIFALILMPMISAFMPMKPYIEPCLKGCKNQAECIKTCMSMGHPKGGDCLGNQYGNYCCCIAGLMSQNDSPISKSNVPTF</sequence>
<keyword evidence="4" id="KW-0611">Plant defense</keyword>
<evidence type="ECO:0000256" key="2">
    <source>
        <dbReference type="ARBA" id="ARBA00022529"/>
    </source>
</evidence>
<evidence type="ECO:0000313" key="7">
    <source>
        <dbReference type="EMBL" id="EOA19119.1"/>
    </source>
</evidence>
<proteinExistence type="inferred from homology"/>
<protein>
    <recommendedName>
        <fullName evidence="9">Knottin scorpion toxin-like domain-containing protein</fullName>
    </recommendedName>
</protein>
<evidence type="ECO:0000256" key="3">
    <source>
        <dbReference type="ARBA" id="ARBA00022577"/>
    </source>
</evidence>
<dbReference type="OrthoDB" id="1030945at2759"/>
<evidence type="ECO:0000313" key="8">
    <source>
        <dbReference type="Proteomes" id="UP000029121"/>
    </source>
</evidence>
<evidence type="ECO:0000256" key="5">
    <source>
        <dbReference type="ARBA" id="ARBA00023157"/>
    </source>
</evidence>
<gene>
    <name evidence="7" type="ORF">CARUB_v10007788mg</name>
</gene>
<dbReference type="AlphaFoldDB" id="R0GQF6"/>
<keyword evidence="3" id="KW-0295">Fungicide</keyword>
<feature type="transmembrane region" description="Helical" evidence="6">
    <location>
        <begin position="6"/>
        <end position="25"/>
    </location>
</feature>
<keyword evidence="6" id="KW-0812">Transmembrane</keyword>
<dbReference type="Proteomes" id="UP000029121">
    <property type="component" value="Unassembled WGS sequence"/>
</dbReference>
<keyword evidence="5" id="KW-1015">Disulfide bond</keyword>
<keyword evidence="2" id="KW-0929">Antimicrobial</keyword>